<name>A0A2N3G528_9ACTN</name>
<evidence type="ECO:0000259" key="3">
    <source>
        <dbReference type="SMART" id="SM00563"/>
    </source>
</evidence>
<dbReference type="Pfam" id="PF01553">
    <property type="entry name" value="Acyltransferase"/>
    <property type="match status" value="1"/>
</dbReference>
<dbReference type="InterPro" id="IPR002123">
    <property type="entry name" value="Plipid/glycerol_acylTrfase"/>
</dbReference>
<dbReference type="GO" id="GO:0006654">
    <property type="term" value="P:phosphatidic acid biosynthetic process"/>
    <property type="evidence" value="ECO:0007669"/>
    <property type="project" value="TreeGrafter"/>
</dbReference>
<keyword evidence="1" id="KW-0808">Transferase</keyword>
<evidence type="ECO:0000256" key="2">
    <source>
        <dbReference type="ARBA" id="ARBA00023315"/>
    </source>
</evidence>
<reference evidence="4 5" key="1">
    <citation type="journal article" date="2017" name="ISME J.">
        <title>Potential for microbial H2 and metal transformations associated with novel bacteria and archaea in deep terrestrial subsurface sediments.</title>
        <authorList>
            <person name="Hernsdorf A.W."/>
            <person name="Amano Y."/>
            <person name="Miyakawa K."/>
            <person name="Ise K."/>
            <person name="Suzuki Y."/>
            <person name="Anantharaman K."/>
            <person name="Probst A."/>
            <person name="Burstein D."/>
            <person name="Thomas B.C."/>
            <person name="Banfield J.F."/>
        </authorList>
    </citation>
    <scope>NUCLEOTIDE SEQUENCE [LARGE SCALE GENOMIC DNA]</scope>
    <source>
        <strain evidence="4">HGW-Actinobacteria-3</strain>
    </source>
</reference>
<dbReference type="Proteomes" id="UP000233654">
    <property type="component" value="Unassembled WGS sequence"/>
</dbReference>
<evidence type="ECO:0000313" key="4">
    <source>
        <dbReference type="EMBL" id="PKQ27819.1"/>
    </source>
</evidence>
<evidence type="ECO:0000256" key="1">
    <source>
        <dbReference type="ARBA" id="ARBA00022679"/>
    </source>
</evidence>
<keyword evidence="2" id="KW-0012">Acyltransferase</keyword>
<feature type="domain" description="Phospholipid/glycerol acyltransferase" evidence="3">
    <location>
        <begin position="40"/>
        <end position="159"/>
    </location>
</feature>
<proteinExistence type="predicted"/>
<dbReference type="SMART" id="SM00563">
    <property type="entry name" value="PlsC"/>
    <property type="match status" value="1"/>
</dbReference>
<sequence length="225" mass="25176">MNVYEMLAYESARTFFGPWLTFVFRVKTEGKENLPKDSGALLICNRHNILDTLALMTEVDRYIHFLAGSHGFVVPVVKTLYHMTGMARLSLKGAARSGKGIDEAVGLMKDGEIVGVFPEGIELLIRPDRGGKIFYFRTNFVRMALEAGVPIIPAAVIPGDDARRILVRIGRPIDLSGFKDEPLTKRAIDVLSGKLRRVVIKLYNGEDMERFVTGDLPFDIYTDRV</sequence>
<dbReference type="PANTHER" id="PTHR10434">
    <property type="entry name" value="1-ACYL-SN-GLYCEROL-3-PHOSPHATE ACYLTRANSFERASE"/>
    <property type="match status" value="1"/>
</dbReference>
<organism evidence="4 5">
    <name type="scientific">Candidatus Anoxymicrobium japonicum</name>
    <dbReference type="NCBI Taxonomy" id="2013648"/>
    <lineage>
        <taxon>Bacteria</taxon>
        <taxon>Bacillati</taxon>
        <taxon>Actinomycetota</taxon>
        <taxon>Candidatus Geothermincolia</taxon>
        <taxon>Candidatus Geothermincolales</taxon>
        <taxon>Candidatus Anoxymicrobiaceae</taxon>
        <taxon>Candidatus Anoxymicrobium</taxon>
    </lineage>
</organism>
<accession>A0A2N3G528</accession>
<dbReference type="PANTHER" id="PTHR10434:SF11">
    <property type="entry name" value="1-ACYL-SN-GLYCEROL-3-PHOSPHATE ACYLTRANSFERASE"/>
    <property type="match status" value="1"/>
</dbReference>
<dbReference type="SUPFAM" id="SSF69593">
    <property type="entry name" value="Glycerol-3-phosphate (1)-acyltransferase"/>
    <property type="match status" value="1"/>
</dbReference>
<gene>
    <name evidence="4" type="ORF">CVT63_05965</name>
</gene>
<dbReference type="AlphaFoldDB" id="A0A2N3G528"/>
<dbReference type="EMBL" id="PHEX01000051">
    <property type="protein sequence ID" value="PKQ27819.1"/>
    <property type="molecule type" value="Genomic_DNA"/>
</dbReference>
<dbReference type="GO" id="GO:0003841">
    <property type="term" value="F:1-acylglycerol-3-phosphate O-acyltransferase activity"/>
    <property type="evidence" value="ECO:0007669"/>
    <property type="project" value="TreeGrafter"/>
</dbReference>
<dbReference type="CDD" id="cd07989">
    <property type="entry name" value="LPLAT_AGPAT-like"/>
    <property type="match status" value="1"/>
</dbReference>
<evidence type="ECO:0000313" key="5">
    <source>
        <dbReference type="Proteomes" id="UP000233654"/>
    </source>
</evidence>
<protein>
    <recommendedName>
        <fullName evidence="3">Phospholipid/glycerol acyltransferase domain-containing protein</fullName>
    </recommendedName>
</protein>
<comment type="caution">
    <text evidence="4">The sequence shown here is derived from an EMBL/GenBank/DDBJ whole genome shotgun (WGS) entry which is preliminary data.</text>
</comment>